<feature type="transmembrane region" description="Helical" evidence="1">
    <location>
        <begin position="76"/>
        <end position="95"/>
    </location>
</feature>
<keyword evidence="3" id="KW-1185">Reference proteome</keyword>
<evidence type="ECO:0000256" key="1">
    <source>
        <dbReference type="SAM" id="Phobius"/>
    </source>
</evidence>
<dbReference type="EMBL" id="JARKIE010000016">
    <property type="protein sequence ID" value="KAJ7701799.1"/>
    <property type="molecule type" value="Genomic_DNA"/>
</dbReference>
<proteinExistence type="predicted"/>
<comment type="caution">
    <text evidence="2">The sequence shown here is derived from an EMBL/GenBank/DDBJ whole genome shotgun (WGS) entry which is preliminary data.</text>
</comment>
<sequence>MNMFRIASSVLSLVSFSSMGLVGLFGGSCIGAQITASILLSGLSVAKTSLHTTRPLEIGPLPTECVPSNDKISIPYVAIIIMAYAALVSASLFCSRQPASIASIRARFQQQHRQSPASESMDVVVDSPCNRRPPRGLHLFHRPALPNILTFGRTRIPLESPIFVLERFFPAGLHAAGRAAMSCISTAKIYISLHGWQHSKTVLFAIGCYPSLILVKRGVRSLIGIRSPTLMELIIPAGIYNEAKAYLFVPGVFAGSAVIVAFSPQLDRIICFFVIPSAPISPPCQLCS</sequence>
<evidence type="ECO:0000313" key="2">
    <source>
        <dbReference type="EMBL" id="KAJ7701799.1"/>
    </source>
</evidence>
<accession>A0AAD7DX02</accession>
<dbReference type="Proteomes" id="UP001221757">
    <property type="component" value="Unassembled WGS sequence"/>
</dbReference>
<protein>
    <submittedName>
        <fullName evidence="2">Uncharacterized protein</fullName>
    </submittedName>
</protein>
<dbReference type="AlphaFoldDB" id="A0AAD7DX02"/>
<keyword evidence="1" id="KW-1133">Transmembrane helix</keyword>
<gene>
    <name evidence="2" type="ORF">B0H17DRAFT_164633</name>
</gene>
<keyword evidence="1" id="KW-0812">Transmembrane</keyword>
<keyword evidence="1" id="KW-0472">Membrane</keyword>
<organism evidence="2 3">
    <name type="scientific">Mycena rosella</name>
    <name type="common">Pink bonnet</name>
    <name type="synonym">Agaricus rosellus</name>
    <dbReference type="NCBI Taxonomy" id="1033263"/>
    <lineage>
        <taxon>Eukaryota</taxon>
        <taxon>Fungi</taxon>
        <taxon>Dikarya</taxon>
        <taxon>Basidiomycota</taxon>
        <taxon>Agaricomycotina</taxon>
        <taxon>Agaricomycetes</taxon>
        <taxon>Agaricomycetidae</taxon>
        <taxon>Agaricales</taxon>
        <taxon>Marasmiineae</taxon>
        <taxon>Mycenaceae</taxon>
        <taxon>Mycena</taxon>
    </lineage>
</organism>
<reference evidence="2" key="1">
    <citation type="submission" date="2023-03" db="EMBL/GenBank/DDBJ databases">
        <title>Massive genome expansion in bonnet fungi (Mycena s.s.) driven by repeated elements and novel gene families across ecological guilds.</title>
        <authorList>
            <consortium name="Lawrence Berkeley National Laboratory"/>
            <person name="Harder C.B."/>
            <person name="Miyauchi S."/>
            <person name="Viragh M."/>
            <person name="Kuo A."/>
            <person name="Thoen E."/>
            <person name="Andreopoulos B."/>
            <person name="Lu D."/>
            <person name="Skrede I."/>
            <person name="Drula E."/>
            <person name="Henrissat B."/>
            <person name="Morin E."/>
            <person name="Kohler A."/>
            <person name="Barry K."/>
            <person name="LaButti K."/>
            <person name="Morin E."/>
            <person name="Salamov A."/>
            <person name="Lipzen A."/>
            <person name="Mereny Z."/>
            <person name="Hegedus B."/>
            <person name="Baldrian P."/>
            <person name="Stursova M."/>
            <person name="Weitz H."/>
            <person name="Taylor A."/>
            <person name="Grigoriev I.V."/>
            <person name="Nagy L.G."/>
            <person name="Martin F."/>
            <person name="Kauserud H."/>
        </authorList>
    </citation>
    <scope>NUCLEOTIDE SEQUENCE</scope>
    <source>
        <strain evidence="2">CBHHK067</strain>
    </source>
</reference>
<name>A0AAD7DX02_MYCRO</name>
<dbReference type="PROSITE" id="PS51257">
    <property type="entry name" value="PROKAR_LIPOPROTEIN"/>
    <property type="match status" value="1"/>
</dbReference>
<evidence type="ECO:0000313" key="3">
    <source>
        <dbReference type="Proteomes" id="UP001221757"/>
    </source>
</evidence>